<reference evidence="3 5" key="2">
    <citation type="submission" date="2017-07" db="EMBL/GenBank/DDBJ databases">
        <title>Shotgun whole genome sequences of three halophilic bacterial isolates.</title>
        <authorList>
            <person name="Pozzo T."/>
            <person name="Higdon S.M."/>
            <person name="Quillaguaman J."/>
        </authorList>
    </citation>
    <scope>NUCLEOTIDE SEQUENCE [LARGE SCALE GENOMIC DNA]</scope>
    <source>
        <strain evidence="3 5">LC1</strain>
    </source>
</reference>
<evidence type="ECO:0000313" key="3">
    <source>
        <dbReference type="EMBL" id="OZT73758.1"/>
    </source>
</evidence>
<keyword evidence="1" id="KW-0472">Membrane</keyword>
<name>A0A265DXN3_9GAMM</name>
<keyword evidence="5" id="KW-1185">Reference proteome</keyword>
<feature type="transmembrane region" description="Helical" evidence="1">
    <location>
        <begin position="71"/>
        <end position="91"/>
    </location>
</feature>
<dbReference type="EMBL" id="JH393257">
    <property type="protein sequence ID" value="EHJ93147.1"/>
    <property type="molecule type" value="Genomic_DNA"/>
</dbReference>
<keyword evidence="1" id="KW-1133">Transmembrane helix</keyword>
<evidence type="ECO:0000313" key="4">
    <source>
        <dbReference type="Proteomes" id="UP000005756"/>
    </source>
</evidence>
<gene>
    <name evidence="3" type="ORF">CE457_12270</name>
    <name evidence="2" type="ORF">KUC_0092</name>
</gene>
<evidence type="ECO:0000256" key="1">
    <source>
        <dbReference type="SAM" id="Phobius"/>
    </source>
</evidence>
<accession>A0A265DXN3</accession>
<proteinExistence type="predicted"/>
<organism evidence="2 4">
    <name type="scientific">Vreelandella boliviensis LC1</name>
    <dbReference type="NCBI Taxonomy" id="1072583"/>
    <lineage>
        <taxon>Bacteria</taxon>
        <taxon>Pseudomonadati</taxon>
        <taxon>Pseudomonadota</taxon>
        <taxon>Gammaproteobacteria</taxon>
        <taxon>Oceanospirillales</taxon>
        <taxon>Halomonadaceae</taxon>
        <taxon>Vreelandella</taxon>
    </lineage>
</organism>
<evidence type="ECO:0000313" key="5">
    <source>
        <dbReference type="Proteomes" id="UP000216538"/>
    </source>
</evidence>
<dbReference type="Proteomes" id="UP000005756">
    <property type="component" value="Unassembled WGS sequence"/>
</dbReference>
<protein>
    <submittedName>
        <fullName evidence="2">Uncharacterized protein</fullName>
    </submittedName>
</protein>
<keyword evidence="1" id="KW-0812">Transmembrane</keyword>
<reference evidence="2 4" key="1">
    <citation type="submission" date="2011-10" db="EMBL/GenBank/DDBJ databases">
        <authorList>
            <person name="Quillaguamn J."/>
            <person name="Guzmn D."/>
            <person name="Balderrama-Subieta A."/>
            <person name="Cardona-Ortuo C."/>
            <person name="Guevara-Martnez M."/>
            <person name="Callisaya-Quispe N."/>
        </authorList>
    </citation>
    <scope>NUCLEOTIDE SEQUENCE [LARGE SCALE GENOMIC DNA]</scope>
    <source>
        <strain evidence="2 4">LC1</strain>
    </source>
</reference>
<evidence type="ECO:0000313" key="2">
    <source>
        <dbReference type="EMBL" id="EHJ93147.1"/>
    </source>
</evidence>
<sequence>MEHEMTILIIWLIAFCLIAYFSYQRWNSGVSQGLDKVLPSFLKTHGDNRYLWVITLAVLGATTLVKPVDMLLVVILLGLVGWAVMALVNWAGSKANH</sequence>
<dbReference type="AlphaFoldDB" id="A0A265DXN3"/>
<feature type="transmembrane region" description="Helical" evidence="1">
    <location>
        <begin position="6"/>
        <end position="23"/>
    </location>
</feature>
<dbReference type="EMBL" id="NPEY01000008">
    <property type="protein sequence ID" value="OZT73758.1"/>
    <property type="molecule type" value="Genomic_DNA"/>
</dbReference>
<dbReference type="Proteomes" id="UP000216538">
    <property type="component" value="Unassembled WGS sequence"/>
</dbReference>